<proteinExistence type="predicted"/>
<sequence>MACHLIDEIINEEHDEAIPRKRFQDHLHPFDGYSEVEIYNCYRFPPAVIYLKTDLTMKCIESRNWILVQPCDLCKWNKPPRQMTIVALENITIMGPFDQ</sequence>
<evidence type="ECO:0000313" key="2">
    <source>
        <dbReference type="WBParaSite" id="nRc.2.0.1.t03356-RA"/>
    </source>
</evidence>
<evidence type="ECO:0000313" key="1">
    <source>
        <dbReference type="Proteomes" id="UP000887565"/>
    </source>
</evidence>
<name>A0A915HPC1_ROMCU</name>
<dbReference type="AlphaFoldDB" id="A0A915HPC1"/>
<protein>
    <submittedName>
        <fullName evidence="2">Uncharacterized protein</fullName>
    </submittedName>
</protein>
<accession>A0A915HPC1</accession>
<dbReference type="Proteomes" id="UP000887565">
    <property type="component" value="Unplaced"/>
</dbReference>
<organism evidence="1 2">
    <name type="scientific">Romanomermis culicivorax</name>
    <name type="common">Nematode worm</name>
    <dbReference type="NCBI Taxonomy" id="13658"/>
    <lineage>
        <taxon>Eukaryota</taxon>
        <taxon>Metazoa</taxon>
        <taxon>Ecdysozoa</taxon>
        <taxon>Nematoda</taxon>
        <taxon>Enoplea</taxon>
        <taxon>Dorylaimia</taxon>
        <taxon>Mermithida</taxon>
        <taxon>Mermithoidea</taxon>
        <taxon>Mermithidae</taxon>
        <taxon>Romanomermis</taxon>
    </lineage>
</organism>
<keyword evidence="1" id="KW-1185">Reference proteome</keyword>
<dbReference type="WBParaSite" id="nRc.2.0.1.t03356-RA">
    <property type="protein sequence ID" value="nRc.2.0.1.t03356-RA"/>
    <property type="gene ID" value="nRc.2.0.1.g03356"/>
</dbReference>
<reference evidence="2" key="1">
    <citation type="submission" date="2022-11" db="UniProtKB">
        <authorList>
            <consortium name="WormBaseParasite"/>
        </authorList>
    </citation>
    <scope>IDENTIFICATION</scope>
</reference>